<proteinExistence type="predicted"/>
<dbReference type="Gene3D" id="1.10.10.60">
    <property type="entry name" value="Homeodomain-like"/>
    <property type="match status" value="1"/>
</dbReference>
<dbReference type="InterPro" id="IPR036271">
    <property type="entry name" value="Tet_transcr_reg_TetR-rel_C_sf"/>
</dbReference>
<protein>
    <submittedName>
        <fullName evidence="4">TetR family transcriptional regulator</fullName>
    </submittedName>
</protein>
<dbReference type="RefSeq" id="WP_121216768.1">
    <property type="nucleotide sequence ID" value="NZ_JBIUBA010000011.1"/>
</dbReference>
<gene>
    <name evidence="4" type="ORF">DFJ66_0033</name>
</gene>
<reference evidence="4 5" key="1">
    <citation type="submission" date="2018-10" db="EMBL/GenBank/DDBJ databases">
        <title>Sequencing the genomes of 1000 actinobacteria strains.</title>
        <authorList>
            <person name="Klenk H.-P."/>
        </authorList>
    </citation>
    <scope>NUCLEOTIDE SEQUENCE [LARGE SCALE GENOMIC DNA]</scope>
    <source>
        <strain evidence="4 5">DSM 43911</strain>
    </source>
</reference>
<comment type="caution">
    <text evidence="4">The sequence shown here is derived from an EMBL/GenBank/DDBJ whole genome shotgun (WGS) entry which is preliminary data.</text>
</comment>
<dbReference type="Proteomes" id="UP000272729">
    <property type="component" value="Unassembled WGS sequence"/>
</dbReference>
<keyword evidence="1 2" id="KW-0238">DNA-binding</keyword>
<dbReference type="Gene3D" id="1.10.357.10">
    <property type="entry name" value="Tetracycline Repressor, domain 2"/>
    <property type="match status" value="1"/>
</dbReference>
<dbReference type="PROSITE" id="PS50977">
    <property type="entry name" value="HTH_TETR_2"/>
    <property type="match status" value="1"/>
</dbReference>
<evidence type="ECO:0000313" key="5">
    <source>
        <dbReference type="Proteomes" id="UP000272729"/>
    </source>
</evidence>
<keyword evidence="5" id="KW-1185">Reference proteome</keyword>
<dbReference type="InterPro" id="IPR009057">
    <property type="entry name" value="Homeodomain-like_sf"/>
</dbReference>
<dbReference type="PANTHER" id="PTHR30055:SF226">
    <property type="entry name" value="HTH-TYPE TRANSCRIPTIONAL REGULATOR PKSA"/>
    <property type="match status" value="1"/>
</dbReference>
<comment type="caution">
    <text evidence="2">Lacks conserved residue(s) required for the propagation of feature annotation.</text>
</comment>
<dbReference type="GO" id="GO:0000976">
    <property type="term" value="F:transcription cis-regulatory region binding"/>
    <property type="evidence" value="ECO:0007669"/>
    <property type="project" value="TreeGrafter"/>
</dbReference>
<feature type="domain" description="HTH tetR-type" evidence="3">
    <location>
        <begin position="12"/>
        <end position="73"/>
    </location>
</feature>
<organism evidence="4 5">
    <name type="scientific">Saccharothrix variisporea</name>
    <dbReference type="NCBI Taxonomy" id="543527"/>
    <lineage>
        <taxon>Bacteria</taxon>
        <taxon>Bacillati</taxon>
        <taxon>Actinomycetota</taxon>
        <taxon>Actinomycetes</taxon>
        <taxon>Pseudonocardiales</taxon>
        <taxon>Pseudonocardiaceae</taxon>
        <taxon>Saccharothrix</taxon>
    </lineage>
</organism>
<dbReference type="OrthoDB" id="9806334at2"/>
<evidence type="ECO:0000256" key="1">
    <source>
        <dbReference type="ARBA" id="ARBA00023125"/>
    </source>
</evidence>
<dbReference type="Pfam" id="PF00440">
    <property type="entry name" value="TetR_N"/>
    <property type="match status" value="1"/>
</dbReference>
<sequence length="203" mass="21369">MRATRGRTFTETGRRAQIVAAAVETIAEVGYQQASFAKIAKKAGLSSTGMISYHFTGKEDLVRAVAEDVVATVTAFMRERIEAAVGRAARLRAYVESNIEVVGAHPAHVRALLSILAGERSGADTSVLTERVGRLEAELRDGQRAGEFGDFDPAVMALAITGAIDALVTSLCREPATDASLTHSAKELADLLLRAAGARGSAS</sequence>
<dbReference type="InterPro" id="IPR001647">
    <property type="entry name" value="HTH_TetR"/>
</dbReference>
<dbReference type="PANTHER" id="PTHR30055">
    <property type="entry name" value="HTH-TYPE TRANSCRIPTIONAL REGULATOR RUTR"/>
    <property type="match status" value="1"/>
</dbReference>
<evidence type="ECO:0000259" key="3">
    <source>
        <dbReference type="PROSITE" id="PS50977"/>
    </source>
</evidence>
<dbReference type="SUPFAM" id="SSF46689">
    <property type="entry name" value="Homeodomain-like"/>
    <property type="match status" value="1"/>
</dbReference>
<dbReference type="EMBL" id="RBXR01000001">
    <property type="protein sequence ID" value="RKT66869.1"/>
    <property type="molecule type" value="Genomic_DNA"/>
</dbReference>
<evidence type="ECO:0000256" key="2">
    <source>
        <dbReference type="PROSITE-ProRule" id="PRU00335"/>
    </source>
</evidence>
<dbReference type="SUPFAM" id="SSF48498">
    <property type="entry name" value="Tetracyclin repressor-like, C-terminal domain"/>
    <property type="match status" value="1"/>
</dbReference>
<name>A0A495WZR4_9PSEU</name>
<dbReference type="AlphaFoldDB" id="A0A495WZR4"/>
<accession>A0A495WZR4</accession>
<dbReference type="GO" id="GO:0003700">
    <property type="term" value="F:DNA-binding transcription factor activity"/>
    <property type="evidence" value="ECO:0007669"/>
    <property type="project" value="TreeGrafter"/>
</dbReference>
<evidence type="ECO:0000313" key="4">
    <source>
        <dbReference type="EMBL" id="RKT66869.1"/>
    </source>
</evidence>
<dbReference type="InterPro" id="IPR050109">
    <property type="entry name" value="HTH-type_TetR-like_transc_reg"/>
</dbReference>